<dbReference type="Proteomes" id="UP000815325">
    <property type="component" value="Unassembled WGS sequence"/>
</dbReference>
<organism evidence="2 3">
    <name type="scientific">Dunaliella salina</name>
    <name type="common">Green alga</name>
    <name type="synonym">Protococcus salinus</name>
    <dbReference type="NCBI Taxonomy" id="3046"/>
    <lineage>
        <taxon>Eukaryota</taxon>
        <taxon>Viridiplantae</taxon>
        <taxon>Chlorophyta</taxon>
        <taxon>core chlorophytes</taxon>
        <taxon>Chlorophyceae</taxon>
        <taxon>CS clade</taxon>
        <taxon>Chlamydomonadales</taxon>
        <taxon>Dunaliellaceae</taxon>
        <taxon>Dunaliella</taxon>
    </lineage>
</organism>
<dbReference type="Pfam" id="PF02886">
    <property type="entry name" value="LBP_BPI_CETP_C"/>
    <property type="match status" value="1"/>
</dbReference>
<dbReference type="EMBL" id="MU069501">
    <property type="protein sequence ID" value="KAF5840861.1"/>
    <property type="molecule type" value="Genomic_DNA"/>
</dbReference>
<proteinExistence type="predicted"/>
<sequence length="410" mass="45109">MLAVQVEVQLGLDWKCIEADQCCCCAPRRRTPFNSQPRKAQQTANLCVFVYACAVQAVLTLFNGQIRKAVQSGIQSALQKDVPDGVNKVRGALERTKKGDAKACLEQCRQSGIQSALQKDVPDGVNKVLSTLPTHLEVKGLPFNVGFEYSLFTLTYVLLQGYGEIASEAKSKPAQATGHPALVHMQQCPFDVTPLPLSPQQVGAESHMLSIYLHHSVANCMLWGLYNAGSLQMVVKDGTVPKLHLTTDLLAMLIPELPKKFPHQSLRIEVAATKEPLINFSSDKGIQLQAVYQTEIYVENATLHDPLVTRLLAEVTVEADMSWESTIITSATAKHTVQQAIMAVPTPQWDMTVAWFIQNYAGLYPLRQLVTTFVHTPVSSMLDLTDTESRTYEGWYSLAAEVAVTGLPTQ</sequence>
<dbReference type="PANTHER" id="PTHR10504">
    <property type="entry name" value="BACTERICIDAL PERMEABILITY-INCREASING BPI PROTEIN-RELATED"/>
    <property type="match status" value="1"/>
</dbReference>
<comment type="caution">
    <text evidence="2">The sequence shown here is derived from an EMBL/GenBank/DDBJ whole genome shotgun (WGS) entry which is preliminary data.</text>
</comment>
<dbReference type="PANTHER" id="PTHR10504:SF131">
    <property type="entry name" value="BPI2 DOMAIN-CONTAINING PROTEIN"/>
    <property type="match status" value="1"/>
</dbReference>
<protein>
    <submittedName>
        <fullName evidence="2">Bactericidal permeability-increasing protein</fullName>
    </submittedName>
</protein>
<name>A0ABQ7H1X7_DUNSA</name>
<dbReference type="SUPFAM" id="SSF55394">
    <property type="entry name" value="Bactericidal permeability-increasing protein, BPI"/>
    <property type="match status" value="1"/>
</dbReference>
<reference evidence="2" key="1">
    <citation type="submission" date="2017-08" db="EMBL/GenBank/DDBJ databases">
        <authorList>
            <person name="Polle J.E."/>
            <person name="Barry K."/>
            <person name="Cushman J."/>
            <person name="Schmutz J."/>
            <person name="Tran D."/>
            <person name="Hathwaick L.T."/>
            <person name="Yim W.C."/>
            <person name="Jenkins J."/>
            <person name="Mckie-Krisberg Z.M."/>
            <person name="Prochnik S."/>
            <person name="Lindquist E."/>
            <person name="Dockter R.B."/>
            <person name="Adam C."/>
            <person name="Molina H."/>
            <person name="Bunkerborg J."/>
            <person name="Jin E."/>
            <person name="Buchheim M."/>
            <person name="Magnuson J."/>
        </authorList>
    </citation>
    <scope>NUCLEOTIDE SEQUENCE</scope>
    <source>
        <strain evidence="2">CCAP 19/18</strain>
    </source>
</reference>
<evidence type="ECO:0000313" key="3">
    <source>
        <dbReference type="Proteomes" id="UP000815325"/>
    </source>
</evidence>
<dbReference type="InterPro" id="IPR017943">
    <property type="entry name" value="Bactericidal_perm-incr_a/b_dom"/>
</dbReference>
<evidence type="ECO:0000259" key="1">
    <source>
        <dbReference type="Pfam" id="PF02886"/>
    </source>
</evidence>
<accession>A0ABQ7H1X7</accession>
<dbReference type="InterPro" id="IPR001124">
    <property type="entry name" value="Lipid-bd_serum_glycop_C"/>
</dbReference>
<dbReference type="InterPro" id="IPR032942">
    <property type="entry name" value="BPI/LBP/Plunc"/>
</dbReference>
<feature type="domain" description="Lipid-binding serum glycoprotein C-terminal" evidence="1">
    <location>
        <begin position="203"/>
        <end position="330"/>
    </location>
</feature>
<evidence type="ECO:0000313" key="2">
    <source>
        <dbReference type="EMBL" id="KAF5840861.1"/>
    </source>
</evidence>
<gene>
    <name evidence="2" type="ORF">DUNSADRAFT_15229</name>
</gene>
<dbReference type="Gene3D" id="3.15.20.10">
    <property type="entry name" value="Bactericidal permeability-increasing protein, domain 2"/>
    <property type="match status" value="1"/>
</dbReference>
<keyword evidence="3" id="KW-1185">Reference proteome</keyword>